<evidence type="ECO:0000313" key="2">
    <source>
        <dbReference type="Proteomes" id="UP000030697"/>
    </source>
</evidence>
<protein>
    <submittedName>
        <fullName evidence="1">Uncharacterized protein</fullName>
    </submittedName>
</protein>
<reference evidence="1 2" key="1">
    <citation type="submission" date="2013-02" db="EMBL/GenBank/DDBJ databases">
        <title>The Genome Sequence of Plasmodium falciparum UGT5.1.</title>
        <authorList>
            <consortium name="The Broad Institute Genome Sequencing Platform"/>
            <consortium name="The Broad Institute Genome Sequencing Center for Infectious Disease"/>
            <person name="Neafsey D."/>
            <person name="Cheeseman I."/>
            <person name="Volkman S."/>
            <person name="Adams J."/>
            <person name="Walker B."/>
            <person name="Young S.K."/>
            <person name="Zeng Q."/>
            <person name="Gargeya S."/>
            <person name="Fitzgerald M."/>
            <person name="Haas B."/>
            <person name="Abouelleil A."/>
            <person name="Alvarado L."/>
            <person name="Arachchi H.M."/>
            <person name="Berlin A.M."/>
            <person name="Chapman S.B."/>
            <person name="Dewar J."/>
            <person name="Goldberg J."/>
            <person name="Griggs A."/>
            <person name="Gujja S."/>
            <person name="Hansen M."/>
            <person name="Howarth C."/>
            <person name="Imamovic A."/>
            <person name="Larimer J."/>
            <person name="McCowan C."/>
            <person name="Murphy C."/>
            <person name="Neiman D."/>
            <person name="Pearson M."/>
            <person name="Priest M."/>
            <person name="Roberts A."/>
            <person name="Saif S."/>
            <person name="Shea T."/>
            <person name="Sisk P."/>
            <person name="Sykes S."/>
            <person name="Wortman J."/>
            <person name="Nusbaum C."/>
            <person name="Birren B."/>
        </authorList>
    </citation>
    <scope>NUCLEOTIDE SEQUENCE [LARGE SCALE GENOMIC DNA]</scope>
    <source>
        <strain evidence="1 2">UGT5.1</strain>
    </source>
</reference>
<accession>W7JB65</accession>
<sequence>MNLKNLYNYNNITVEYKTLQYDNTMRDKKIHQVAKNLHHLVSTKTQKGVYNLKIENIIKEQQKKLKRKDKNYDKK</sequence>
<organism evidence="1 2">
    <name type="scientific">Plasmodium falciparum UGT5.1</name>
    <dbReference type="NCBI Taxonomy" id="1237627"/>
    <lineage>
        <taxon>Eukaryota</taxon>
        <taxon>Sar</taxon>
        <taxon>Alveolata</taxon>
        <taxon>Apicomplexa</taxon>
        <taxon>Aconoidasida</taxon>
        <taxon>Haemosporida</taxon>
        <taxon>Plasmodiidae</taxon>
        <taxon>Plasmodium</taxon>
        <taxon>Plasmodium (Laverania)</taxon>
    </lineage>
</organism>
<dbReference type="Proteomes" id="UP000030697">
    <property type="component" value="Unassembled WGS sequence"/>
</dbReference>
<dbReference type="OrthoDB" id="190375at2759"/>
<gene>
    <name evidence="1" type="ORF">C923_03294</name>
</gene>
<proteinExistence type="predicted"/>
<evidence type="ECO:0000313" key="1">
    <source>
        <dbReference type="EMBL" id="EWC76010.1"/>
    </source>
</evidence>
<dbReference type="AlphaFoldDB" id="W7JB65"/>
<dbReference type="EMBL" id="KE124610">
    <property type="protein sequence ID" value="EWC76010.1"/>
    <property type="molecule type" value="Genomic_DNA"/>
</dbReference>
<name>W7JB65_PLAFA</name>